<dbReference type="GO" id="GO:0004806">
    <property type="term" value="F:triacylglycerol lipase activity"/>
    <property type="evidence" value="ECO:0007669"/>
    <property type="project" value="UniProtKB-EC"/>
</dbReference>
<dbReference type="Gene3D" id="3.40.50.1110">
    <property type="entry name" value="SGNH hydrolase"/>
    <property type="match status" value="1"/>
</dbReference>
<keyword evidence="2 5" id="KW-0378">Hydrolase</keyword>
<comment type="caution">
    <text evidence="5">The sequence shown here is derived from an EMBL/GenBank/DDBJ whole genome shotgun (WGS) entry which is preliminary data.</text>
</comment>
<dbReference type="InterPro" id="IPR036514">
    <property type="entry name" value="SGNH_hydro_sf"/>
</dbReference>
<evidence type="ECO:0000256" key="3">
    <source>
        <dbReference type="ARBA" id="ARBA00022963"/>
    </source>
</evidence>
<dbReference type="AlphaFoldDB" id="A0A9K3NFH8"/>
<keyword evidence="3" id="KW-0443">Lipid metabolism</keyword>
<dbReference type="CDD" id="cd01837">
    <property type="entry name" value="SGNH_plant_lipase_like"/>
    <property type="match status" value="1"/>
</dbReference>
<accession>A0A9K3NFH8</accession>
<keyword evidence="3" id="KW-0442">Lipid degradation</keyword>
<comment type="similarity">
    <text evidence="1">Belongs to the 'GDSL' lipolytic enzyme family.</text>
</comment>
<dbReference type="Proteomes" id="UP000215914">
    <property type="component" value="Unassembled WGS sequence"/>
</dbReference>
<sequence>MEFRAQKRALLVIYVAVLSILTTSTNGGTIVPIFIFGDSTMDVGTNNHVANCSSTANHPYNGIDYPGSQATGRYSNGLNTADSIVQLLGGYDLSPLPYLSLVEDGSNFTRGIFNGVNFASGGAGLGKLTVQQFATVQGNITALLGKSKGDRLLQKSMYIFSVGSNDIMEYYFTYPRIMTHEQFVINLTDTYAIHLKNLYSMGARKFGILSIPPIGCCPAARFAAPNGTCVNELNDLARACHASFESLTKNMSCTLEGFKYSLANTYNMTMSVITQKFGFKDVVSACCADNSPFGLSECLKGVHLCKYRDDYLFWDKFHPTQKAAKLAATVVVSSQDPAFVSPINFGSLRKA</sequence>
<dbReference type="SUPFAM" id="SSF52266">
    <property type="entry name" value="SGNH hydrolase"/>
    <property type="match status" value="1"/>
</dbReference>
<evidence type="ECO:0000256" key="1">
    <source>
        <dbReference type="ARBA" id="ARBA00008668"/>
    </source>
</evidence>
<feature type="signal peptide" evidence="4">
    <location>
        <begin position="1"/>
        <end position="27"/>
    </location>
</feature>
<dbReference type="EC" id="3.1.1.3" evidence="5"/>
<dbReference type="InterPro" id="IPR051058">
    <property type="entry name" value="GDSL_Est/Lipase"/>
</dbReference>
<organism evidence="5 6">
    <name type="scientific">Helianthus annuus</name>
    <name type="common">Common sunflower</name>
    <dbReference type="NCBI Taxonomy" id="4232"/>
    <lineage>
        <taxon>Eukaryota</taxon>
        <taxon>Viridiplantae</taxon>
        <taxon>Streptophyta</taxon>
        <taxon>Embryophyta</taxon>
        <taxon>Tracheophyta</taxon>
        <taxon>Spermatophyta</taxon>
        <taxon>Magnoliopsida</taxon>
        <taxon>eudicotyledons</taxon>
        <taxon>Gunneridae</taxon>
        <taxon>Pentapetalae</taxon>
        <taxon>asterids</taxon>
        <taxon>campanulids</taxon>
        <taxon>Asterales</taxon>
        <taxon>Asteraceae</taxon>
        <taxon>Asteroideae</taxon>
        <taxon>Heliantheae alliance</taxon>
        <taxon>Heliantheae</taxon>
        <taxon>Helianthus</taxon>
    </lineage>
</organism>
<keyword evidence="6" id="KW-1185">Reference proteome</keyword>
<evidence type="ECO:0000313" key="5">
    <source>
        <dbReference type="EMBL" id="KAF5798592.1"/>
    </source>
</evidence>
<gene>
    <name evidence="5" type="ORF">HanXRQr2_Chr07g0294721</name>
</gene>
<dbReference type="GO" id="GO:0016042">
    <property type="term" value="P:lipid catabolic process"/>
    <property type="evidence" value="ECO:0007669"/>
    <property type="project" value="UniProtKB-KW"/>
</dbReference>
<dbReference type="PANTHER" id="PTHR45648:SF180">
    <property type="entry name" value="OS04G0561800 PROTEIN"/>
    <property type="match status" value="1"/>
</dbReference>
<reference evidence="5" key="1">
    <citation type="journal article" date="2017" name="Nature">
        <title>The sunflower genome provides insights into oil metabolism, flowering and Asterid evolution.</title>
        <authorList>
            <person name="Badouin H."/>
            <person name="Gouzy J."/>
            <person name="Grassa C.J."/>
            <person name="Murat F."/>
            <person name="Staton S.E."/>
            <person name="Cottret L."/>
            <person name="Lelandais-Briere C."/>
            <person name="Owens G.L."/>
            <person name="Carrere S."/>
            <person name="Mayjonade B."/>
            <person name="Legrand L."/>
            <person name="Gill N."/>
            <person name="Kane N.C."/>
            <person name="Bowers J.E."/>
            <person name="Hubner S."/>
            <person name="Bellec A."/>
            <person name="Berard A."/>
            <person name="Berges H."/>
            <person name="Blanchet N."/>
            <person name="Boniface M.C."/>
            <person name="Brunel D."/>
            <person name="Catrice O."/>
            <person name="Chaidir N."/>
            <person name="Claudel C."/>
            <person name="Donnadieu C."/>
            <person name="Faraut T."/>
            <person name="Fievet G."/>
            <person name="Helmstetter N."/>
            <person name="King M."/>
            <person name="Knapp S.J."/>
            <person name="Lai Z."/>
            <person name="Le Paslier M.C."/>
            <person name="Lippi Y."/>
            <person name="Lorenzon L."/>
            <person name="Mandel J.R."/>
            <person name="Marage G."/>
            <person name="Marchand G."/>
            <person name="Marquand E."/>
            <person name="Bret-Mestries E."/>
            <person name="Morien E."/>
            <person name="Nambeesan S."/>
            <person name="Nguyen T."/>
            <person name="Pegot-Espagnet P."/>
            <person name="Pouilly N."/>
            <person name="Raftis F."/>
            <person name="Sallet E."/>
            <person name="Schiex T."/>
            <person name="Thomas J."/>
            <person name="Vandecasteele C."/>
            <person name="Vares D."/>
            <person name="Vear F."/>
            <person name="Vautrin S."/>
            <person name="Crespi M."/>
            <person name="Mangin B."/>
            <person name="Burke J.M."/>
            <person name="Salse J."/>
            <person name="Munos S."/>
            <person name="Vincourt P."/>
            <person name="Rieseberg L.H."/>
            <person name="Langlade N.B."/>
        </authorList>
    </citation>
    <scope>NUCLEOTIDE SEQUENCE</scope>
    <source>
        <tissue evidence="5">Leaves</tissue>
    </source>
</reference>
<dbReference type="PANTHER" id="PTHR45648">
    <property type="entry name" value="GDSL LIPASE/ACYLHYDROLASE FAMILY PROTEIN (AFU_ORTHOLOGUE AFUA_4G14700)"/>
    <property type="match status" value="1"/>
</dbReference>
<reference evidence="5" key="2">
    <citation type="submission" date="2020-06" db="EMBL/GenBank/DDBJ databases">
        <title>Helianthus annuus Genome sequencing and assembly Release 2.</title>
        <authorList>
            <person name="Gouzy J."/>
            <person name="Langlade N."/>
            <person name="Munos S."/>
        </authorList>
    </citation>
    <scope>NUCLEOTIDE SEQUENCE</scope>
    <source>
        <tissue evidence="5">Leaves</tissue>
    </source>
</reference>
<dbReference type="InterPro" id="IPR035669">
    <property type="entry name" value="SGNH_plant_lipase-like"/>
</dbReference>
<protein>
    <submittedName>
        <fullName evidence="5">Triacylglycerol lipase</fullName>
        <ecNumber evidence="5">3.1.1.3</ecNumber>
    </submittedName>
</protein>
<proteinExistence type="inferred from homology"/>
<evidence type="ECO:0000256" key="2">
    <source>
        <dbReference type="ARBA" id="ARBA00022801"/>
    </source>
</evidence>
<dbReference type="Pfam" id="PF00657">
    <property type="entry name" value="Lipase_GDSL"/>
    <property type="match status" value="1"/>
</dbReference>
<feature type="chain" id="PRO_5039943583" evidence="4">
    <location>
        <begin position="28"/>
        <end position="351"/>
    </location>
</feature>
<dbReference type="EMBL" id="MNCJ02000322">
    <property type="protein sequence ID" value="KAF5798592.1"/>
    <property type="molecule type" value="Genomic_DNA"/>
</dbReference>
<dbReference type="InterPro" id="IPR001087">
    <property type="entry name" value="GDSL"/>
</dbReference>
<keyword evidence="4" id="KW-0732">Signal</keyword>
<dbReference type="Gramene" id="mRNA:HanXRQr2_Chr07g0294721">
    <property type="protein sequence ID" value="mRNA:HanXRQr2_Chr07g0294721"/>
    <property type="gene ID" value="HanXRQr2_Chr07g0294721"/>
</dbReference>
<name>A0A9K3NFH8_HELAN</name>
<evidence type="ECO:0000313" key="6">
    <source>
        <dbReference type="Proteomes" id="UP000215914"/>
    </source>
</evidence>
<evidence type="ECO:0000256" key="4">
    <source>
        <dbReference type="SAM" id="SignalP"/>
    </source>
</evidence>